<proteinExistence type="predicted"/>
<dbReference type="STRING" id="796925.A0A137PE23"/>
<organism evidence="2 3">
    <name type="scientific">Conidiobolus coronatus (strain ATCC 28846 / CBS 209.66 / NRRL 28638)</name>
    <name type="common">Delacroixia coronata</name>
    <dbReference type="NCBI Taxonomy" id="796925"/>
    <lineage>
        <taxon>Eukaryota</taxon>
        <taxon>Fungi</taxon>
        <taxon>Fungi incertae sedis</taxon>
        <taxon>Zoopagomycota</taxon>
        <taxon>Entomophthoromycotina</taxon>
        <taxon>Entomophthoromycetes</taxon>
        <taxon>Entomophthorales</taxon>
        <taxon>Ancylistaceae</taxon>
        <taxon>Conidiobolus</taxon>
    </lineage>
</organism>
<reference evidence="2 3" key="1">
    <citation type="journal article" date="2015" name="Genome Biol. Evol.">
        <title>Phylogenomic analyses indicate that early fungi evolved digesting cell walls of algal ancestors of land plants.</title>
        <authorList>
            <person name="Chang Y."/>
            <person name="Wang S."/>
            <person name="Sekimoto S."/>
            <person name="Aerts A.L."/>
            <person name="Choi C."/>
            <person name="Clum A."/>
            <person name="LaButti K.M."/>
            <person name="Lindquist E.A."/>
            <person name="Yee Ngan C."/>
            <person name="Ohm R.A."/>
            <person name="Salamov A.A."/>
            <person name="Grigoriev I.V."/>
            <person name="Spatafora J.W."/>
            <person name="Berbee M.L."/>
        </authorList>
    </citation>
    <scope>NUCLEOTIDE SEQUENCE [LARGE SCALE GENOMIC DNA]</scope>
    <source>
        <strain evidence="2 3">NRRL 28638</strain>
    </source>
</reference>
<dbReference type="SUPFAM" id="SSF110296">
    <property type="entry name" value="Oligoxyloglucan reducing end-specific cellobiohydrolase"/>
    <property type="match status" value="1"/>
</dbReference>
<dbReference type="AlphaFoldDB" id="A0A137PE23"/>
<dbReference type="EMBL" id="KQ964440">
    <property type="protein sequence ID" value="KXN73215.1"/>
    <property type="molecule type" value="Genomic_DNA"/>
</dbReference>
<dbReference type="OrthoDB" id="443634at2759"/>
<evidence type="ECO:0000313" key="3">
    <source>
        <dbReference type="Proteomes" id="UP000070444"/>
    </source>
</evidence>
<evidence type="ECO:0000313" key="2">
    <source>
        <dbReference type="EMBL" id="KXN73215.1"/>
    </source>
</evidence>
<keyword evidence="3" id="KW-1185">Reference proteome</keyword>
<protein>
    <submittedName>
        <fullName evidence="2">Uncharacterized protein</fullName>
    </submittedName>
</protein>
<feature type="region of interest" description="Disordered" evidence="1">
    <location>
        <begin position="25"/>
        <end position="44"/>
    </location>
</feature>
<gene>
    <name evidence="2" type="ORF">CONCODRAFT_3886</name>
</gene>
<accession>A0A137PE23</accession>
<feature type="compositionally biased region" description="Polar residues" evidence="1">
    <location>
        <begin position="25"/>
        <end position="39"/>
    </location>
</feature>
<dbReference type="Proteomes" id="UP000070444">
    <property type="component" value="Unassembled WGS sequence"/>
</dbReference>
<name>A0A137PE23_CONC2</name>
<evidence type="ECO:0000256" key="1">
    <source>
        <dbReference type="SAM" id="MobiDB-lite"/>
    </source>
</evidence>
<sequence length="267" mass="30405">MQENSQEGYKPTVCLTVLEIDTITQSESDGDTQHGTSCPNRGPKWKDIQHGYTKHIGLEFYENKSHKTLKPILSNPLRPDFPDQLIGLTNIVVERSCTSESSRKHKAHDFADAMELFPPNVPSFDYTCVGGLDLTKPIERECTQVNGVNIKIKKFDSSLSEYFFFRESQTLVAHLENGQVFMSQNEGLTWSNPFENKLDKVAAIFHHYFTHDELRTTTAMNTPTEPNTMDIPAFASQNNGETWKSIGKYVRNCQWARSLALQNIHQM</sequence>